<keyword evidence="2" id="KW-0067">ATP-binding</keyword>
<protein>
    <submittedName>
        <fullName evidence="5">Putative dna repair helicase protein</fullName>
    </submittedName>
</protein>
<reference evidence="6" key="1">
    <citation type="journal article" date="2013" name="Genome Announc.">
        <title>Draft genome sequence of Botrytis cinerea BcDW1, inoculum for noble rot of grape berries.</title>
        <authorList>
            <person name="Blanco-Ulate B."/>
            <person name="Allen G."/>
            <person name="Powell A.L."/>
            <person name="Cantu D."/>
        </authorList>
    </citation>
    <scope>NUCLEOTIDE SEQUENCE [LARGE SCALE GENOMIC DNA]</scope>
    <source>
        <strain evidence="6">BcDW1</strain>
    </source>
</reference>
<feature type="domain" description="SNF2 N-terminal" evidence="4">
    <location>
        <begin position="208"/>
        <end position="442"/>
    </location>
</feature>
<evidence type="ECO:0000256" key="1">
    <source>
        <dbReference type="ARBA" id="ARBA00022741"/>
    </source>
</evidence>
<dbReference type="Gene3D" id="3.40.50.300">
    <property type="entry name" value="P-loop containing nucleotide triphosphate hydrolases"/>
    <property type="match status" value="1"/>
</dbReference>
<keyword evidence="5" id="KW-0378">Hydrolase</keyword>
<dbReference type="AlphaFoldDB" id="M7TQX7"/>
<dbReference type="EMBL" id="KB707998">
    <property type="protein sequence ID" value="EMR83549.1"/>
    <property type="molecule type" value="Genomic_DNA"/>
</dbReference>
<feature type="compositionally biased region" description="Basic and acidic residues" evidence="3">
    <location>
        <begin position="271"/>
        <end position="282"/>
    </location>
</feature>
<dbReference type="Pfam" id="PF00176">
    <property type="entry name" value="SNF2-rel_dom"/>
    <property type="match status" value="1"/>
</dbReference>
<dbReference type="InterPro" id="IPR000330">
    <property type="entry name" value="SNF2_N"/>
</dbReference>
<evidence type="ECO:0000313" key="5">
    <source>
        <dbReference type="EMBL" id="EMR83549.1"/>
    </source>
</evidence>
<dbReference type="SUPFAM" id="SSF52540">
    <property type="entry name" value="P-loop containing nucleoside triphosphate hydrolases"/>
    <property type="match status" value="1"/>
</dbReference>
<accession>M7TQX7</accession>
<evidence type="ECO:0000313" key="6">
    <source>
        <dbReference type="Proteomes" id="UP000012045"/>
    </source>
</evidence>
<proteinExistence type="predicted"/>
<dbReference type="InterPro" id="IPR027417">
    <property type="entry name" value="P-loop_NTPase"/>
</dbReference>
<gene>
    <name evidence="5" type="ORF">BcDW1_7815</name>
</gene>
<evidence type="ECO:0000259" key="4">
    <source>
        <dbReference type="Pfam" id="PF00176"/>
    </source>
</evidence>
<dbReference type="PANTHER" id="PTHR45629:SF7">
    <property type="entry name" value="DNA EXCISION REPAIR PROTEIN ERCC-6-RELATED"/>
    <property type="match status" value="1"/>
</dbReference>
<dbReference type="STRING" id="1290391.M7TQX7"/>
<dbReference type="GO" id="GO:0004386">
    <property type="term" value="F:helicase activity"/>
    <property type="evidence" value="ECO:0007669"/>
    <property type="project" value="UniProtKB-KW"/>
</dbReference>
<feature type="compositionally biased region" description="Basic and acidic residues" evidence="3">
    <location>
        <begin position="293"/>
        <end position="303"/>
    </location>
</feature>
<dbReference type="Proteomes" id="UP000012045">
    <property type="component" value="Unassembled WGS sequence"/>
</dbReference>
<dbReference type="OrthoDB" id="3561363at2759"/>
<dbReference type="PANTHER" id="PTHR45629">
    <property type="entry name" value="SNF2/RAD54 FAMILY MEMBER"/>
    <property type="match status" value="1"/>
</dbReference>
<name>M7TQX7_BOTF1</name>
<evidence type="ECO:0000256" key="3">
    <source>
        <dbReference type="SAM" id="MobiDB-lite"/>
    </source>
</evidence>
<dbReference type="InterPro" id="IPR050496">
    <property type="entry name" value="SNF2_RAD54_helicase_repair"/>
</dbReference>
<dbReference type="GO" id="GO:0005524">
    <property type="term" value="F:ATP binding"/>
    <property type="evidence" value="ECO:0007669"/>
    <property type="project" value="InterPro"/>
</dbReference>
<organism evidence="5 6">
    <name type="scientific">Botryotinia fuckeliana (strain BcDW1)</name>
    <name type="common">Noble rot fungus</name>
    <name type="synonym">Botrytis cinerea</name>
    <dbReference type="NCBI Taxonomy" id="1290391"/>
    <lineage>
        <taxon>Eukaryota</taxon>
        <taxon>Fungi</taxon>
        <taxon>Dikarya</taxon>
        <taxon>Ascomycota</taxon>
        <taxon>Pezizomycotina</taxon>
        <taxon>Leotiomycetes</taxon>
        <taxon>Helotiales</taxon>
        <taxon>Sclerotiniaceae</taxon>
        <taxon>Botrytis</taxon>
    </lineage>
</organism>
<feature type="region of interest" description="Disordered" evidence="3">
    <location>
        <begin position="268"/>
        <end position="305"/>
    </location>
</feature>
<dbReference type="HOGENOM" id="CLU_049335_0_0_1"/>
<keyword evidence="5" id="KW-0347">Helicase</keyword>
<sequence>MSIPEKEVRLWMCMVAATARENRNVVAVKKRKSGDQFMLTEDSLLHDPSSVNIFGNNTRGVLNQRASVHKAQKDSIGGSPRFPSETLPSQVSSLAMNLEKLVTQGEENGDLDAEEMMANSALLDKEINAVSRSQSHIAFQPPTPTTPSATATLEALLDNRNYQPGNYEDACKYFGFDPDHPRFSTNKPSFSFQSWQVTGMRQVLRILENPLVKVCILADATGLGKTITICGVWIWLEMLREKACAQYISTKQEHDRLEKLHNDWNIENADPDLHPAESRSSDNESPGPMLVDDNPHQVPEEPLKPAPPRLKMLILLPELIEQWTIEIRNPSSDFQVYIYHGDERKSRSETHRKIIGKLTRRHPIFNGEERNSRVVAITTLVTLRNRHGPTALKNFRLTRKYLTEQQAKDCLTINDPDWEFNLAGLFEHITVDEAHILKNADTIPHTSVN</sequence>
<evidence type="ECO:0000256" key="2">
    <source>
        <dbReference type="ARBA" id="ARBA00022840"/>
    </source>
</evidence>
<keyword evidence="1" id="KW-0547">Nucleotide-binding</keyword>